<dbReference type="VEuPathDB" id="VectorBase:AALB000688"/>
<evidence type="ECO:0000313" key="2">
    <source>
        <dbReference type="EnsemblMetazoa" id="AALB000688-PA"/>
    </source>
</evidence>
<keyword evidence="3" id="KW-1185">Reference proteome</keyword>
<reference evidence="2 3" key="1">
    <citation type="journal article" date="2017" name="G3 (Bethesda)">
        <title>The Physical Genome Mapping of Anopheles albimanus Corrected Scaffold Misassemblies and Identified Interarm Rearrangements in Genus Anopheles.</title>
        <authorList>
            <person name="Artemov G.N."/>
            <person name="Peery A.N."/>
            <person name="Jiang X."/>
            <person name="Tu Z."/>
            <person name="Stegniy V.N."/>
            <person name="Sharakhova M.V."/>
            <person name="Sharakhov I.V."/>
        </authorList>
    </citation>
    <scope>NUCLEOTIDE SEQUENCE [LARGE SCALE GENOMIC DNA]</scope>
    <source>
        <strain evidence="2 3">ALBI9_A</strain>
    </source>
</reference>
<protein>
    <submittedName>
        <fullName evidence="2">Uncharacterized protein</fullName>
    </submittedName>
</protein>
<reference evidence="2" key="2">
    <citation type="submission" date="2022-08" db="UniProtKB">
        <authorList>
            <consortium name="EnsemblMetazoa"/>
        </authorList>
    </citation>
    <scope>IDENTIFICATION</scope>
    <source>
        <strain evidence="2">STECLA/ALBI9_A</strain>
    </source>
</reference>
<name>A0A182F2K6_ANOAL</name>
<sequence length="95" mass="10939">PRGETLTQREQLVVPTGPTRDLLEKRVPGARHKRGDCPVMQYEPAGYSNMWFRKDPGSQVNSSSYHVPSSLERLRGLDELWRGREMMCAGHRLFQ</sequence>
<dbReference type="EnsemblMetazoa" id="AALB000688-RA">
    <property type="protein sequence ID" value="AALB000688-PA"/>
    <property type="gene ID" value="AALB000688"/>
</dbReference>
<organism evidence="2 3">
    <name type="scientific">Anopheles albimanus</name>
    <name type="common">New world malaria mosquito</name>
    <dbReference type="NCBI Taxonomy" id="7167"/>
    <lineage>
        <taxon>Eukaryota</taxon>
        <taxon>Metazoa</taxon>
        <taxon>Ecdysozoa</taxon>
        <taxon>Arthropoda</taxon>
        <taxon>Hexapoda</taxon>
        <taxon>Insecta</taxon>
        <taxon>Pterygota</taxon>
        <taxon>Neoptera</taxon>
        <taxon>Endopterygota</taxon>
        <taxon>Diptera</taxon>
        <taxon>Nematocera</taxon>
        <taxon>Culicoidea</taxon>
        <taxon>Culicidae</taxon>
        <taxon>Anophelinae</taxon>
        <taxon>Anopheles</taxon>
    </lineage>
</organism>
<evidence type="ECO:0000256" key="1">
    <source>
        <dbReference type="SAM" id="MobiDB-lite"/>
    </source>
</evidence>
<dbReference type="Proteomes" id="UP000069272">
    <property type="component" value="Chromosome 2L"/>
</dbReference>
<feature type="compositionally biased region" description="Polar residues" evidence="1">
    <location>
        <begin position="1"/>
        <end position="10"/>
    </location>
</feature>
<feature type="region of interest" description="Disordered" evidence="1">
    <location>
        <begin position="1"/>
        <end position="21"/>
    </location>
</feature>
<dbReference type="AlphaFoldDB" id="A0A182F2K6"/>
<proteinExistence type="predicted"/>
<accession>A0A182F2K6</accession>
<evidence type="ECO:0000313" key="3">
    <source>
        <dbReference type="Proteomes" id="UP000069272"/>
    </source>
</evidence>